<accession>A0ACC2S679</accession>
<dbReference type="EMBL" id="QTSX02005764">
    <property type="protein sequence ID" value="KAJ9057825.1"/>
    <property type="molecule type" value="Genomic_DNA"/>
</dbReference>
<protein>
    <submittedName>
        <fullName evidence="1">Sorting nexin mvp1</fullName>
    </submittedName>
</protein>
<keyword evidence="2" id="KW-1185">Reference proteome</keyword>
<gene>
    <name evidence="1" type="primary">MVP1_2</name>
    <name evidence="1" type="ORF">DSO57_1019003</name>
</gene>
<proteinExistence type="predicted"/>
<evidence type="ECO:0000313" key="1">
    <source>
        <dbReference type="EMBL" id="KAJ9057825.1"/>
    </source>
</evidence>
<organism evidence="1 2">
    <name type="scientific">Entomophthora muscae</name>
    <dbReference type="NCBI Taxonomy" id="34485"/>
    <lineage>
        <taxon>Eukaryota</taxon>
        <taxon>Fungi</taxon>
        <taxon>Fungi incertae sedis</taxon>
        <taxon>Zoopagomycota</taxon>
        <taxon>Entomophthoromycotina</taxon>
        <taxon>Entomophthoromycetes</taxon>
        <taxon>Entomophthorales</taxon>
        <taxon>Entomophthoraceae</taxon>
        <taxon>Entomophthora</taxon>
    </lineage>
</organism>
<name>A0ACC2S679_9FUNG</name>
<sequence length="610" mass="68707">MAASSLNSTQSLFISLQSAPEMLAENPWQARPTSTVEASLNITDLPPIYEKAFRILNPQRGKVSLTGLKNLLALDGLPPTTNEQIINRCISPGETSLGRNTFKLALALVALAQKNMDPSFDNVLAYIGDLPAPSLPGLDSFSVNPQSAKRSPSGTVKSNISALKSESRSTLRFLADPWQAGNVEDITSTSSPLGDDSLLSLGEQASSLVNSTLGLKSTPGSVSYSAVQEPPLEVITINPHDQLEGFIFKHLNYVVTSERFNSQVLRRYSEFHALYCFFIEKYPYRLIPDIPPKRLGVNDEFLEKRRKGLLRFMTFISNHPVLSIDERFKAFLTDTELTGKFRASVSGKGLLENEVDRSIEVHMQEGIHSLDYLARDVPQNLEPQLDNLYLKLKNILQHYNAMIAIVDRVARRASADSNDLAELSRNNPLPNSIQEQERDPFPSDSYFPDEQLPFIMLHLQKLSLVLANNADALDDNIVEALKSLRDIAQGMISLLIRSQKRPVVDEERIRRRIKNNSITLNFLTKEPAVNPAEIDKLNSTIEQDKLKLQHHHASEQFVRRTLWFEYQLYREYQVRSTVQLLQDLVNDQINYCNLTVHNWRALADQLSTLS</sequence>
<evidence type="ECO:0000313" key="2">
    <source>
        <dbReference type="Proteomes" id="UP001165960"/>
    </source>
</evidence>
<comment type="caution">
    <text evidence="1">The sequence shown here is derived from an EMBL/GenBank/DDBJ whole genome shotgun (WGS) entry which is preliminary data.</text>
</comment>
<dbReference type="Proteomes" id="UP001165960">
    <property type="component" value="Unassembled WGS sequence"/>
</dbReference>
<reference evidence="1" key="1">
    <citation type="submission" date="2022-04" db="EMBL/GenBank/DDBJ databases">
        <title>Genome of the entomopathogenic fungus Entomophthora muscae.</title>
        <authorList>
            <person name="Elya C."/>
            <person name="Lovett B.R."/>
            <person name="Lee E."/>
            <person name="Macias A.M."/>
            <person name="Hajek A.E."/>
            <person name="De Bivort B.L."/>
            <person name="Kasson M.T."/>
            <person name="De Fine Licht H.H."/>
            <person name="Stajich J.E."/>
        </authorList>
    </citation>
    <scope>NUCLEOTIDE SEQUENCE</scope>
    <source>
        <strain evidence="1">Berkeley</strain>
    </source>
</reference>